<proteinExistence type="predicted"/>
<gene>
    <name evidence="2" type="ORF">L0M14_00965</name>
</gene>
<feature type="region of interest" description="Disordered" evidence="1">
    <location>
        <begin position="1"/>
        <end position="81"/>
    </location>
</feature>
<feature type="compositionally biased region" description="Basic and acidic residues" evidence="1">
    <location>
        <begin position="1"/>
        <end position="11"/>
    </location>
</feature>
<keyword evidence="3" id="KW-1185">Reference proteome</keyword>
<evidence type="ECO:0000313" key="3">
    <source>
        <dbReference type="Proteomes" id="UP001649230"/>
    </source>
</evidence>
<organism evidence="2 3">
    <name type="scientific">Paenibacillus hexagrammi</name>
    <dbReference type="NCBI Taxonomy" id="2908839"/>
    <lineage>
        <taxon>Bacteria</taxon>
        <taxon>Bacillati</taxon>
        <taxon>Bacillota</taxon>
        <taxon>Bacilli</taxon>
        <taxon>Bacillales</taxon>
        <taxon>Paenibacillaceae</taxon>
        <taxon>Paenibacillus</taxon>
    </lineage>
</organism>
<feature type="compositionally biased region" description="Polar residues" evidence="1">
    <location>
        <begin position="28"/>
        <end position="38"/>
    </location>
</feature>
<evidence type="ECO:0000256" key="1">
    <source>
        <dbReference type="SAM" id="MobiDB-lite"/>
    </source>
</evidence>
<feature type="compositionally biased region" description="Polar residues" evidence="1">
    <location>
        <begin position="48"/>
        <end position="72"/>
    </location>
</feature>
<protein>
    <submittedName>
        <fullName evidence="2">Uncharacterized protein</fullName>
    </submittedName>
</protein>
<dbReference type="RefSeq" id="WP_235120258.1">
    <property type="nucleotide sequence ID" value="NZ_CP090978.1"/>
</dbReference>
<name>A0ABY3SLN0_9BACL</name>
<sequence>MDQKELHEKLGRPVSWAMTQNPDEEQSGNDVSASSTKGVDNHIPDGIESSQSEVPSNYQAMGESYSDTTNFEVNREPGRLD</sequence>
<evidence type="ECO:0000313" key="2">
    <source>
        <dbReference type="EMBL" id="UJF33867.1"/>
    </source>
</evidence>
<reference evidence="2 3" key="1">
    <citation type="journal article" date="2024" name="Int. J. Syst. Evol. Microbiol.">
        <title>Paenibacillus hexagrammi sp. nov., a novel bacterium isolated from the gut content of Hexagrammos agrammus.</title>
        <authorList>
            <person name="Jung H.K."/>
            <person name="Kim D.G."/>
            <person name="Zin H."/>
            <person name="Park J."/>
            <person name="Jung H."/>
            <person name="Kim Y.O."/>
            <person name="Kong H.J."/>
            <person name="Kim J.W."/>
            <person name="Kim Y.S."/>
        </authorList>
    </citation>
    <scope>NUCLEOTIDE SEQUENCE [LARGE SCALE GENOMIC DNA]</scope>
    <source>
        <strain evidence="2 3">YPD9-1</strain>
    </source>
</reference>
<accession>A0ABY3SLN0</accession>
<dbReference type="EMBL" id="CP090978">
    <property type="protein sequence ID" value="UJF33867.1"/>
    <property type="molecule type" value="Genomic_DNA"/>
</dbReference>
<dbReference type="Proteomes" id="UP001649230">
    <property type="component" value="Chromosome"/>
</dbReference>